<dbReference type="Gene3D" id="3.40.470.10">
    <property type="entry name" value="Uracil-DNA glycosylase-like domain"/>
    <property type="match status" value="1"/>
</dbReference>
<organism evidence="4 5">
    <name type="scientific">Patagioenas fasciata monilis</name>
    <dbReference type="NCBI Taxonomy" id="372326"/>
    <lineage>
        <taxon>Eukaryota</taxon>
        <taxon>Metazoa</taxon>
        <taxon>Chordata</taxon>
        <taxon>Craniata</taxon>
        <taxon>Vertebrata</taxon>
        <taxon>Euteleostomi</taxon>
        <taxon>Archelosauria</taxon>
        <taxon>Archosauria</taxon>
        <taxon>Dinosauria</taxon>
        <taxon>Saurischia</taxon>
        <taxon>Theropoda</taxon>
        <taxon>Coelurosauria</taxon>
        <taxon>Aves</taxon>
        <taxon>Neognathae</taxon>
        <taxon>Neoaves</taxon>
        <taxon>Columbimorphae</taxon>
        <taxon>Columbiformes</taxon>
        <taxon>Columbidae</taxon>
        <taxon>Patagioenas</taxon>
    </lineage>
</organism>
<comment type="caution">
    <text evidence="4">The sequence shown here is derived from an EMBL/GenBank/DDBJ whole genome shotgun (WGS) entry which is preliminary data.</text>
</comment>
<evidence type="ECO:0000313" key="4">
    <source>
        <dbReference type="EMBL" id="OPJ80195.1"/>
    </source>
</evidence>
<sequence length="176" mass="19966">MKSSTNAHITSSESARPRGKQESHLQRCFLEDLENCQKCHEIVFCPLIWEKQLCYIMPSSSARCAQFPRAQDQVDYYIKLKDLRDQLKGIAANTAVQEVQYTFDLQLAQEDAKKMAVKEEKYDPGYKTAYGGAYCDRAPHGSKQCHFSSNGTAIDPQWDHPTVKGHSLVKFLTDKG</sequence>
<dbReference type="PANTHER" id="PTHR12159:SF9">
    <property type="entry name" value="G_T MISMATCH-SPECIFIC THYMINE DNA GLYCOSYLASE"/>
    <property type="match status" value="1"/>
</dbReference>
<dbReference type="STRING" id="372326.A0A1V4K733"/>
<dbReference type="InterPro" id="IPR036895">
    <property type="entry name" value="Uracil-DNA_glycosylase-like_sf"/>
</dbReference>
<evidence type="ECO:0000313" key="5">
    <source>
        <dbReference type="Proteomes" id="UP000190648"/>
    </source>
</evidence>
<dbReference type="OrthoDB" id="565731at2759"/>
<keyword evidence="3" id="KW-0234">DNA repair</keyword>
<evidence type="ECO:0000256" key="3">
    <source>
        <dbReference type="ARBA" id="ARBA00023204"/>
    </source>
</evidence>
<dbReference type="GO" id="GO:0006285">
    <property type="term" value="P:base-excision repair, AP site formation"/>
    <property type="evidence" value="ECO:0007669"/>
    <property type="project" value="InterPro"/>
</dbReference>
<dbReference type="GO" id="GO:0005634">
    <property type="term" value="C:nucleus"/>
    <property type="evidence" value="ECO:0007669"/>
    <property type="project" value="TreeGrafter"/>
</dbReference>
<keyword evidence="5" id="KW-1185">Reference proteome</keyword>
<accession>A0A1V4K733</accession>
<dbReference type="EMBL" id="LSYS01004331">
    <property type="protein sequence ID" value="OPJ80195.1"/>
    <property type="molecule type" value="Genomic_DNA"/>
</dbReference>
<protein>
    <submittedName>
        <fullName evidence="4">Uncharacterized protein</fullName>
    </submittedName>
</protein>
<dbReference type="GO" id="GO:0008263">
    <property type="term" value="F:pyrimidine-specific mismatch base pair DNA N-glycosylase activity"/>
    <property type="evidence" value="ECO:0007669"/>
    <property type="project" value="TreeGrafter"/>
</dbReference>
<reference evidence="4 5" key="1">
    <citation type="submission" date="2016-02" db="EMBL/GenBank/DDBJ databases">
        <title>Band-tailed pigeon sequencing and assembly.</title>
        <authorList>
            <person name="Soares A.E."/>
            <person name="Novak B.J."/>
            <person name="Rice E.S."/>
            <person name="O'Connell B."/>
            <person name="Chang D."/>
            <person name="Weber S."/>
            <person name="Shapiro B."/>
        </authorList>
    </citation>
    <scope>NUCLEOTIDE SEQUENCE [LARGE SCALE GENOMIC DNA]</scope>
    <source>
        <strain evidence="4">BTP2013</strain>
        <tissue evidence="4">Blood</tissue>
    </source>
</reference>
<name>A0A1V4K733_PATFA</name>
<dbReference type="Proteomes" id="UP000190648">
    <property type="component" value="Unassembled WGS sequence"/>
</dbReference>
<evidence type="ECO:0000256" key="2">
    <source>
        <dbReference type="ARBA" id="ARBA00022801"/>
    </source>
</evidence>
<dbReference type="GO" id="GO:0004844">
    <property type="term" value="F:uracil DNA N-glycosylase activity"/>
    <property type="evidence" value="ECO:0007669"/>
    <property type="project" value="TreeGrafter"/>
</dbReference>
<dbReference type="AlphaFoldDB" id="A0A1V4K733"/>
<gene>
    <name evidence="4" type="ORF">AV530_002575</name>
</gene>
<evidence type="ECO:0000256" key="1">
    <source>
        <dbReference type="ARBA" id="ARBA00022763"/>
    </source>
</evidence>
<dbReference type="InterPro" id="IPR015637">
    <property type="entry name" value="MUG/TDG"/>
</dbReference>
<keyword evidence="1" id="KW-0227">DNA damage</keyword>
<keyword evidence="2" id="KW-0378">Hydrolase</keyword>
<dbReference type="PANTHER" id="PTHR12159">
    <property type="entry name" value="G/T AND G/U MISMATCH-SPECIFIC DNA GLYCOSYLASE"/>
    <property type="match status" value="1"/>
</dbReference>
<proteinExistence type="predicted"/>